<dbReference type="Pfam" id="PF01385">
    <property type="entry name" value="OrfB_IS605"/>
    <property type="match status" value="1"/>
</dbReference>
<evidence type="ECO:0000259" key="5">
    <source>
        <dbReference type="Pfam" id="PF01385"/>
    </source>
</evidence>
<dbReference type="EMBL" id="CP000575">
    <property type="protein sequence ID" value="ABN69948.1"/>
    <property type="molecule type" value="Genomic_DNA"/>
</dbReference>
<keyword evidence="2" id="KW-0815">Transposition</keyword>
<evidence type="ECO:0000259" key="6">
    <source>
        <dbReference type="Pfam" id="PF07282"/>
    </source>
</evidence>
<dbReference type="STRING" id="399550.Smar_0847"/>
<accession>A3DMT8</accession>
<dbReference type="GO" id="GO:0032196">
    <property type="term" value="P:transposition"/>
    <property type="evidence" value="ECO:0007669"/>
    <property type="project" value="UniProtKB-KW"/>
</dbReference>
<evidence type="ECO:0000256" key="2">
    <source>
        <dbReference type="ARBA" id="ARBA00022578"/>
    </source>
</evidence>
<evidence type="ECO:0000313" key="8">
    <source>
        <dbReference type="Proteomes" id="UP000000254"/>
    </source>
</evidence>
<evidence type="ECO:0000256" key="1">
    <source>
        <dbReference type="ARBA" id="ARBA00008761"/>
    </source>
</evidence>
<dbReference type="InterPro" id="IPR001959">
    <property type="entry name" value="Transposase"/>
</dbReference>
<dbReference type="Pfam" id="PF07282">
    <property type="entry name" value="Cas12f1-like_TNB"/>
    <property type="match status" value="1"/>
</dbReference>
<organism evidence="7 8">
    <name type="scientific">Staphylothermus marinus (strain ATCC 43588 / DSM 3639 / JCM 9404 / F1)</name>
    <dbReference type="NCBI Taxonomy" id="399550"/>
    <lineage>
        <taxon>Archaea</taxon>
        <taxon>Thermoproteota</taxon>
        <taxon>Thermoprotei</taxon>
        <taxon>Desulfurococcales</taxon>
        <taxon>Desulfurococcaceae</taxon>
        <taxon>Staphylothermus</taxon>
    </lineage>
</organism>
<keyword evidence="4" id="KW-0233">DNA recombination</keyword>
<name>A3DMT8_STAMF</name>
<keyword evidence="8" id="KW-1185">Reference proteome</keyword>
<dbReference type="GO" id="GO:0003677">
    <property type="term" value="F:DNA binding"/>
    <property type="evidence" value="ECO:0007669"/>
    <property type="project" value="UniProtKB-KW"/>
</dbReference>
<feature type="domain" description="Cas12f1-like TNB" evidence="6">
    <location>
        <begin position="296"/>
        <end position="355"/>
    </location>
</feature>
<dbReference type="NCBIfam" id="NF040570">
    <property type="entry name" value="guided_TnpB"/>
    <property type="match status" value="1"/>
</dbReference>
<dbReference type="InterPro" id="IPR010095">
    <property type="entry name" value="Cas12f1-like_TNB"/>
</dbReference>
<comment type="similarity">
    <text evidence="1">In the C-terminal section; belongs to the transposase 35 family.</text>
</comment>
<protein>
    <submittedName>
        <fullName evidence="7">Transposase, IS605 OrfB family</fullName>
    </submittedName>
</protein>
<gene>
    <name evidence="7" type="ordered locus">Smar_0847</name>
</gene>
<proteinExistence type="inferred from homology"/>
<keyword evidence="3" id="KW-0238">DNA-binding</keyword>
<dbReference type="KEGG" id="smr:Smar_0847"/>
<evidence type="ECO:0000256" key="3">
    <source>
        <dbReference type="ARBA" id="ARBA00023125"/>
    </source>
</evidence>
<feature type="domain" description="Probable transposase IS891/IS1136/IS1341" evidence="5">
    <location>
        <begin position="178"/>
        <end position="281"/>
    </location>
</feature>
<sequence length="421" mass="50445">MKVQRSSYVILSYRVKHNYDVSEFLNSYRCLLQRAIDTIWEGIEWRRKGKRLIPIIPKSRKFKRELRNYLLQNWNYASHYVDSAIKTAYSILNSWRRNYLKGRRGRNKPVIRRKFARVKETLYTFRDWRIRVTVKPYKLSLDFDLSRAWFRKRVKGCDLGELILKENELIVTFKKVVREKPKKKIAWDMNLLSMDGFCDRGWVRVDLKPLYTLHITYENLRRKIQRLVKRKSKTARKLMEKYSRRHRNRVRDSLHKLTTGIAREFKDYEHGFEDLEKYGMFSKRKTHNRVISRQNWKQIISLMSYKASVKLLNPRNSTKTCPRCGGRMKHRKGQVLTCGKCGLKINRQLNASINLYLRMWGFPPSPSTFYRVVIRRMIPRLKVWMRRGSGVTLKGCETDDIPLMNPEEAEVDVHQGFGRPS</sequence>
<reference evidence="8" key="1">
    <citation type="journal article" date="2009" name="BMC Genomics">
        <title>The complete genome sequence of Staphylothermus marinus reveals differences in sulfur metabolism among heterotrophic Crenarchaeota.</title>
        <authorList>
            <person name="Anderson I.J."/>
            <person name="Dharmarajan L."/>
            <person name="Rodriguez J."/>
            <person name="Hooper S."/>
            <person name="Porat I."/>
            <person name="Ulrich L.E."/>
            <person name="Elkins J.G."/>
            <person name="Mavromatis K."/>
            <person name="Sun H."/>
            <person name="Land M."/>
            <person name="Lapidus A."/>
            <person name="Lucas S."/>
            <person name="Barry K."/>
            <person name="Huber H."/>
            <person name="Zhulin I.B."/>
            <person name="Whitman W.B."/>
            <person name="Mukhopadhyay B."/>
            <person name="Woese C."/>
            <person name="Bristow J."/>
            <person name="Kyrpides N."/>
        </authorList>
    </citation>
    <scope>NUCLEOTIDE SEQUENCE [LARGE SCALE GENOMIC DNA]</scope>
    <source>
        <strain evidence="8">ATCC 43588 / DSM 3639 / JCM 9404 / F1</strain>
    </source>
</reference>
<dbReference type="Proteomes" id="UP000000254">
    <property type="component" value="Chromosome"/>
</dbReference>
<evidence type="ECO:0000256" key="4">
    <source>
        <dbReference type="ARBA" id="ARBA00023172"/>
    </source>
</evidence>
<evidence type="ECO:0000313" key="7">
    <source>
        <dbReference type="EMBL" id="ABN69948.1"/>
    </source>
</evidence>
<dbReference type="HOGENOM" id="CLU_032903_3_4_2"/>
<dbReference type="AlphaFoldDB" id="A3DMT8"/>
<dbReference type="GO" id="GO:0006310">
    <property type="term" value="P:DNA recombination"/>
    <property type="evidence" value="ECO:0007669"/>
    <property type="project" value="UniProtKB-KW"/>
</dbReference>
<dbReference type="eggNOG" id="arCOG00679">
    <property type="taxonomic scope" value="Archaea"/>
</dbReference>
<reference evidence="7 8" key="2">
    <citation type="journal article" date="2009" name="Stand. Genomic Sci.">
        <title>Complete genome sequence of Staphylothermus marinus Stetter and Fiala 1986 type strain F1.</title>
        <authorList>
            <person name="Anderson I.J."/>
            <person name="Sun H."/>
            <person name="Lapidus A."/>
            <person name="Copeland A."/>
            <person name="Glavina Del Rio T."/>
            <person name="Tice H."/>
            <person name="Dalin E."/>
            <person name="Lucas S."/>
            <person name="Barry K."/>
            <person name="Land M."/>
            <person name="Richardson P."/>
            <person name="Huber H."/>
            <person name="Kyrpides N.C."/>
        </authorList>
    </citation>
    <scope>NUCLEOTIDE SEQUENCE [LARGE SCALE GENOMIC DNA]</scope>
    <source>
        <strain evidence="8">ATCC 43588 / DSM 3639 / JCM 9404 / F1</strain>
    </source>
</reference>